<feature type="region of interest" description="Disordered" evidence="1">
    <location>
        <begin position="175"/>
        <end position="195"/>
    </location>
</feature>
<dbReference type="Proteomes" id="UP000233837">
    <property type="component" value="Unassembled WGS sequence"/>
</dbReference>
<reference evidence="2 3" key="1">
    <citation type="journal article" date="2016" name="Sci. Rep.">
        <title>The Dendrobium catenatum Lindl. genome sequence provides insights into polysaccharide synthase, floral development and adaptive evolution.</title>
        <authorList>
            <person name="Zhang G.Q."/>
            <person name="Xu Q."/>
            <person name="Bian C."/>
            <person name="Tsai W.C."/>
            <person name="Yeh C.M."/>
            <person name="Liu K.W."/>
            <person name="Yoshida K."/>
            <person name="Zhang L.S."/>
            <person name="Chang S.B."/>
            <person name="Chen F."/>
            <person name="Shi Y."/>
            <person name="Su Y.Y."/>
            <person name="Zhang Y.Q."/>
            <person name="Chen L.J."/>
            <person name="Yin Y."/>
            <person name="Lin M."/>
            <person name="Huang H."/>
            <person name="Deng H."/>
            <person name="Wang Z.W."/>
            <person name="Zhu S.L."/>
            <person name="Zhao X."/>
            <person name="Deng C."/>
            <person name="Niu S.C."/>
            <person name="Huang J."/>
            <person name="Wang M."/>
            <person name="Liu G.H."/>
            <person name="Yang H.J."/>
            <person name="Xiao X.J."/>
            <person name="Hsiao Y.Y."/>
            <person name="Wu W.L."/>
            <person name="Chen Y.Y."/>
            <person name="Mitsuda N."/>
            <person name="Ohme-Takagi M."/>
            <person name="Luo Y.B."/>
            <person name="Van de Peer Y."/>
            <person name="Liu Z.J."/>
        </authorList>
    </citation>
    <scope>NUCLEOTIDE SEQUENCE [LARGE SCALE GENOMIC DNA]</scope>
    <source>
        <tissue evidence="2">The whole plant</tissue>
    </source>
</reference>
<proteinExistence type="predicted"/>
<organism evidence="2 3">
    <name type="scientific">Dendrobium catenatum</name>
    <dbReference type="NCBI Taxonomy" id="906689"/>
    <lineage>
        <taxon>Eukaryota</taxon>
        <taxon>Viridiplantae</taxon>
        <taxon>Streptophyta</taxon>
        <taxon>Embryophyta</taxon>
        <taxon>Tracheophyta</taxon>
        <taxon>Spermatophyta</taxon>
        <taxon>Magnoliopsida</taxon>
        <taxon>Liliopsida</taxon>
        <taxon>Asparagales</taxon>
        <taxon>Orchidaceae</taxon>
        <taxon>Epidendroideae</taxon>
        <taxon>Malaxideae</taxon>
        <taxon>Dendrobiinae</taxon>
        <taxon>Dendrobium</taxon>
    </lineage>
</organism>
<dbReference type="EMBL" id="KZ502844">
    <property type="protein sequence ID" value="PKU72067.1"/>
    <property type="molecule type" value="Genomic_DNA"/>
</dbReference>
<keyword evidence="3" id="KW-1185">Reference proteome</keyword>
<dbReference type="AlphaFoldDB" id="A0A2I0W8S9"/>
<name>A0A2I0W8S9_9ASPA</name>
<sequence length="223" mass="25513">MWAELSQREITWGSHEDSCCAELSLEDEDKPISKYGLRDNPKKLQRFDDTCPEKEKHMVHTRKAKVFFSMNSSSMMTRDELNHEENDDLWSEGSYDEQAEEMSSQSDGEVSLISKPARNQRRTSQKAMKISASSSEYDNDAVNGALCLLMLSRGTHSIPDLPNEISRMIGRGKKVHSFPSEDEDQQQFKKRKISSFSKKCDHGKKSYWLGMNTISTSSRNKNS</sequence>
<feature type="region of interest" description="Disordered" evidence="1">
    <location>
        <begin position="32"/>
        <end position="56"/>
    </location>
</feature>
<evidence type="ECO:0000313" key="3">
    <source>
        <dbReference type="Proteomes" id="UP000233837"/>
    </source>
</evidence>
<gene>
    <name evidence="2" type="ORF">MA16_Dca014667</name>
</gene>
<evidence type="ECO:0000256" key="1">
    <source>
        <dbReference type="SAM" id="MobiDB-lite"/>
    </source>
</evidence>
<protein>
    <submittedName>
        <fullName evidence="2">Uncharacterized protein</fullName>
    </submittedName>
</protein>
<evidence type="ECO:0000313" key="2">
    <source>
        <dbReference type="EMBL" id="PKU72067.1"/>
    </source>
</evidence>
<reference evidence="2 3" key="2">
    <citation type="journal article" date="2017" name="Nature">
        <title>The Apostasia genome and the evolution of orchids.</title>
        <authorList>
            <person name="Zhang G.Q."/>
            <person name="Liu K.W."/>
            <person name="Li Z."/>
            <person name="Lohaus R."/>
            <person name="Hsiao Y.Y."/>
            <person name="Niu S.C."/>
            <person name="Wang J.Y."/>
            <person name="Lin Y.C."/>
            <person name="Xu Q."/>
            <person name="Chen L.J."/>
            <person name="Yoshida K."/>
            <person name="Fujiwara S."/>
            <person name="Wang Z.W."/>
            <person name="Zhang Y.Q."/>
            <person name="Mitsuda N."/>
            <person name="Wang M."/>
            <person name="Liu G.H."/>
            <person name="Pecoraro L."/>
            <person name="Huang H.X."/>
            <person name="Xiao X.J."/>
            <person name="Lin M."/>
            <person name="Wu X.Y."/>
            <person name="Wu W.L."/>
            <person name="Chen Y.Y."/>
            <person name="Chang S.B."/>
            <person name="Sakamoto S."/>
            <person name="Ohme-Takagi M."/>
            <person name="Yagi M."/>
            <person name="Zeng S.J."/>
            <person name="Shen C.Y."/>
            <person name="Yeh C.M."/>
            <person name="Luo Y.B."/>
            <person name="Tsai W.C."/>
            <person name="Van de Peer Y."/>
            <person name="Liu Z.J."/>
        </authorList>
    </citation>
    <scope>NUCLEOTIDE SEQUENCE [LARGE SCALE GENOMIC DNA]</scope>
    <source>
        <tissue evidence="2">The whole plant</tissue>
    </source>
</reference>
<accession>A0A2I0W8S9</accession>
<feature type="compositionally biased region" description="Acidic residues" evidence="1">
    <location>
        <begin position="85"/>
        <end position="100"/>
    </location>
</feature>
<feature type="region of interest" description="Disordered" evidence="1">
    <location>
        <begin position="79"/>
        <end position="112"/>
    </location>
</feature>